<evidence type="ECO:0000256" key="2">
    <source>
        <dbReference type="ARBA" id="ARBA00023002"/>
    </source>
</evidence>
<proteinExistence type="inferred from homology"/>
<keyword evidence="2" id="KW-0560">Oxidoreductase</keyword>
<dbReference type="Gene3D" id="3.40.50.720">
    <property type="entry name" value="NAD(P)-binding Rossmann-like Domain"/>
    <property type="match status" value="1"/>
</dbReference>
<dbReference type="PRINTS" id="PR00080">
    <property type="entry name" value="SDRFAMILY"/>
</dbReference>
<dbReference type="GO" id="GO:0048038">
    <property type="term" value="F:quinone binding"/>
    <property type="evidence" value="ECO:0007669"/>
    <property type="project" value="TreeGrafter"/>
</dbReference>
<sequence>MDRLTGKTALITGGSEGIGLAVATAFAREGANLVLLARDKRKLEALPLADTRTIAVDLNDEDALVAAVESLDVDVLVNNVGLAHMPPLAELTKPQFDAMVHLNLRVPVLLTQLLRERLTAIVNISSYWADKMVAGRPSSVYSATRGALNSLTKALANELGPDVRVNAIAPGSIRTPTFERAHLAHMSSNQRTDYERYVHDAYPAQRIGEPEDVAEAAVYLASDDARWVTGTVLRVDGGLTVR</sequence>
<dbReference type="PRINTS" id="PR00081">
    <property type="entry name" value="GDHRDH"/>
</dbReference>
<dbReference type="FunFam" id="3.40.50.720:FF:000084">
    <property type="entry name" value="Short-chain dehydrogenase reductase"/>
    <property type="match status" value="1"/>
</dbReference>
<dbReference type="InterPro" id="IPR002347">
    <property type="entry name" value="SDR_fam"/>
</dbReference>
<organism evidence="3 4">
    <name type="scientific">Amycolatopsis echigonensis</name>
    <dbReference type="NCBI Taxonomy" id="2576905"/>
    <lineage>
        <taxon>Bacteria</taxon>
        <taxon>Bacillati</taxon>
        <taxon>Actinomycetota</taxon>
        <taxon>Actinomycetes</taxon>
        <taxon>Pseudonocardiales</taxon>
        <taxon>Pseudonocardiaceae</taxon>
        <taxon>Amycolatopsis</taxon>
    </lineage>
</organism>
<dbReference type="CDD" id="cd05233">
    <property type="entry name" value="SDR_c"/>
    <property type="match status" value="1"/>
</dbReference>
<name>A0A8E1VUT8_9PSEU</name>
<dbReference type="InterPro" id="IPR036291">
    <property type="entry name" value="NAD(P)-bd_dom_sf"/>
</dbReference>
<comment type="caution">
    <text evidence="3">The sequence shown here is derived from an EMBL/GenBank/DDBJ whole genome shotgun (WGS) entry which is preliminary data.</text>
</comment>
<reference evidence="3 4" key="1">
    <citation type="submission" date="2020-08" db="EMBL/GenBank/DDBJ databases">
        <title>Amycolatopsis echigonensis JCM 21831.</title>
        <authorList>
            <person name="Tedsree N."/>
            <person name="Kuncharoen N."/>
            <person name="Likhitwitayawuid K."/>
            <person name="Tanasupawat S."/>
        </authorList>
    </citation>
    <scope>NUCLEOTIDE SEQUENCE [LARGE SCALE GENOMIC DNA]</scope>
    <source>
        <strain evidence="3 4">JCM 21831</strain>
    </source>
</reference>
<dbReference type="GO" id="GO:0006633">
    <property type="term" value="P:fatty acid biosynthetic process"/>
    <property type="evidence" value="ECO:0007669"/>
    <property type="project" value="TreeGrafter"/>
</dbReference>
<dbReference type="GO" id="GO:0016616">
    <property type="term" value="F:oxidoreductase activity, acting on the CH-OH group of donors, NAD or NADP as acceptor"/>
    <property type="evidence" value="ECO:0007669"/>
    <property type="project" value="TreeGrafter"/>
</dbReference>
<dbReference type="EMBL" id="JACJHR010000006">
    <property type="protein sequence ID" value="MBB2498710.1"/>
    <property type="molecule type" value="Genomic_DNA"/>
</dbReference>
<dbReference type="Proteomes" id="UP000550260">
    <property type="component" value="Unassembled WGS sequence"/>
</dbReference>
<dbReference type="AlphaFoldDB" id="A0A8E1VUT8"/>
<protein>
    <submittedName>
        <fullName evidence="3">SDR family oxidoreductase</fullName>
    </submittedName>
</protein>
<evidence type="ECO:0000313" key="3">
    <source>
        <dbReference type="EMBL" id="MBB2498710.1"/>
    </source>
</evidence>
<comment type="similarity">
    <text evidence="1">Belongs to the short-chain dehydrogenases/reductases (SDR) family.</text>
</comment>
<accession>A0A8E1VUT8</accession>
<evidence type="ECO:0000256" key="1">
    <source>
        <dbReference type="ARBA" id="ARBA00006484"/>
    </source>
</evidence>
<dbReference type="SUPFAM" id="SSF51735">
    <property type="entry name" value="NAD(P)-binding Rossmann-fold domains"/>
    <property type="match status" value="1"/>
</dbReference>
<dbReference type="RefSeq" id="WP_183123206.1">
    <property type="nucleotide sequence ID" value="NZ_JACJHR010000006.1"/>
</dbReference>
<evidence type="ECO:0000313" key="4">
    <source>
        <dbReference type="Proteomes" id="UP000550260"/>
    </source>
</evidence>
<dbReference type="Pfam" id="PF13561">
    <property type="entry name" value="adh_short_C2"/>
    <property type="match status" value="1"/>
</dbReference>
<dbReference type="PANTHER" id="PTHR42760">
    <property type="entry name" value="SHORT-CHAIN DEHYDROGENASES/REDUCTASES FAMILY MEMBER"/>
    <property type="match status" value="1"/>
</dbReference>
<gene>
    <name evidence="3" type="ORF">H5411_06120</name>
</gene>
<dbReference type="PANTHER" id="PTHR42760:SF133">
    <property type="entry name" value="3-OXOACYL-[ACYL-CARRIER-PROTEIN] REDUCTASE"/>
    <property type="match status" value="1"/>
</dbReference>